<protein>
    <submittedName>
        <fullName evidence="4">Helix-turn-helix domain-containing protein</fullName>
    </submittedName>
</protein>
<organism evidence="4">
    <name type="scientific">Rhizobium meliloti</name>
    <name type="common">Ensifer meliloti</name>
    <name type="synonym">Sinorhizobium meliloti</name>
    <dbReference type="NCBI Taxonomy" id="382"/>
    <lineage>
        <taxon>Bacteria</taxon>
        <taxon>Pseudomonadati</taxon>
        <taxon>Pseudomonadota</taxon>
        <taxon>Alphaproteobacteria</taxon>
        <taxon>Hyphomicrobiales</taxon>
        <taxon>Rhizobiaceae</taxon>
        <taxon>Sinorhizobium/Ensifer group</taxon>
        <taxon>Sinorhizobium</taxon>
    </lineage>
</organism>
<dbReference type="Gene3D" id="1.10.10.60">
    <property type="entry name" value="Homeodomain-like"/>
    <property type="match status" value="1"/>
</dbReference>
<dbReference type="RefSeq" id="WP_153318877.1">
    <property type="nucleotide sequence ID" value="NZ_WISP01000191.1"/>
</dbReference>
<dbReference type="PANTHER" id="PTHR11019">
    <property type="entry name" value="HTH-TYPE TRANSCRIPTIONAL REGULATOR NIMR"/>
    <property type="match status" value="1"/>
</dbReference>
<dbReference type="Pfam" id="PF12833">
    <property type="entry name" value="HTH_18"/>
    <property type="match status" value="1"/>
</dbReference>
<evidence type="ECO:0000256" key="1">
    <source>
        <dbReference type="ARBA" id="ARBA00023015"/>
    </source>
</evidence>
<accession>A0A6A7ZYN7</accession>
<evidence type="ECO:0000313" key="4">
    <source>
        <dbReference type="EMBL" id="MQW07790.1"/>
    </source>
</evidence>
<comment type="caution">
    <text evidence="4">The sequence shown here is derived from an EMBL/GenBank/DDBJ whole genome shotgun (WGS) entry which is preliminary data.</text>
</comment>
<dbReference type="GO" id="GO:0003700">
    <property type="term" value="F:DNA-binding transcription factor activity"/>
    <property type="evidence" value="ECO:0007669"/>
    <property type="project" value="InterPro"/>
</dbReference>
<reference evidence="4" key="1">
    <citation type="journal article" date="2013" name="Genome Biol.">
        <title>Comparative genomics of the core and accessory genomes of 48 Sinorhizobium strains comprising five genospecies.</title>
        <authorList>
            <person name="Sugawara M."/>
            <person name="Epstein B."/>
            <person name="Badgley B.D."/>
            <person name="Unno T."/>
            <person name="Xu L."/>
            <person name="Reese J."/>
            <person name="Gyaneshwar P."/>
            <person name="Denny R."/>
            <person name="Mudge J."/>
            <person name="Bharti A.K."/>
            <person name="Farmer A.D."/>
            <person name="May G.D."/>
            <person name="Woodward J.E."/>
            <person name="Medigue C."/>
            <person name="Vallenet D."/>
            <person name="Lajus A."/>
            <person name="Rouy Z."/>
            <person name="Martinez-Vaz B."/>
            <person name="Tiffin P."/>
            <person name="Young N.D."/>
            <person name="Sadowsky M.J."/>
        </authorList>
    </citation>
    <scope>NUCLEOTIDE SEQUENCE</scope>
    <source>
        <strain evidence="4">M30</strain>
    </source>
</reference>
<dbReference type="AlphaFoldDB" id="A0A6A7ZYN7"/>
<keyword evidence="1" id="KW-0805">Transcription regulation</keyword>
<proteinExistence type="predicted"/>
<dbReference type="PANTHER" id="PTHR11019:SF159">
    <property type="entry name" value="TRANSCRIPTIONAL REGULATOR-RELATED"/>
    <property type="match status" value="1"/>
</dbReference>
<name>A0A6A7ZYN7_RHIML</name>
<gene>
    <name evidence="4" type="ORF">GHK45_29755</name>
</gene>
<dbReference type="SUPFAM" id="SSF46689">
    <property type="entry name" value="Homeodomain-like"/>
    <property type="match status" value="1"/>
</dbReference>
<evidence type="ECO:0000256" key="2">
    <source>
        <dbReference type="ARBA" id="ARBA00023163"/>
    </source>
</evidence>
<feature type="domain" description="HTH araC/xylS-type" evidence="3">
    <location>
        <begin position="34"/>
        <end position="81"/>
    </location>
</feature>
<dbReference type="PROSITE" id="PS01124">
    <property type="entry name" value="HTH_ARAC_FAMILY_2"/>
    <property type="match status" value="1"/>
</dbReference>
<sequence>MTTAPPPAHYGAVEGALASGFATAELHHLWGHDLQIAAQRLRGSHEPIACIAFEIGYESEAAFNRAFRRTFEMPPTAWRKMQSGGS</sequence>
<dbReference type="InterPro" id="IPR018060">
    <property type="entry name" value="HTH_AraC"/>
</dbReference>
<evidence type="ECO:0000259" key="3">
    <source>
        <dbReference type="PROSITE" id="PS01124"/>
    </source>
</evidence>
<dbReference type="SMART" id="SM00342">
    <property type="entry name" value="HTH_ARAC"/>
    <property type="match status" value="1"/>
</dbReference>
<keyword evidence="2" id="KW-0804">Transcription</keyword>
<dbReference type="InterPro" id="IPR009057">
    <property type="entry name" value="Homeodomain-like_sf"/>
</dbReference>
<dbReference type="EMBL" id="WISP01000191">
    <property type="protein sequence ID" value="MQW07790.1"/>
    <property type="molecule type" value="Genomic_DNA"/>
</dbReference>
<dbReference type="GO" id="GO:0043565">
    <property type="term" value="F:sequence-specific DNA binding"/>
    <property type="evidence" value="ECO:0007669"/>
    <property type="project" value="InterPro"/>
</dbReference>